<dbReference type="Pfam" id="PF07043">
    <property type="entry name" value="DUF1328"/>
    <property type="match status" value="1"/>
</dbReference>
<dbReference type="Proteomes" id="UP000193396">
    <property type="component" value="Unassembled WGS sequence"/>
</dbReference>
<gene>
    <name evidence="6" type="ORF">TALK_19635</name>
</gene>
<keyword evidence="7" id="KW-1185">Reference proteome</keyword>
<comment type="similarity">
    <text evidence="5">Belongs to the UPF0391 family.</text>
</comment>
<evidence type="ECO:0000313" key="7">
    <source>
        <dbReference type="Proteomes" id="UP000193396"/>
    </source>
</evidence>
<keyword evidence="2 5" id="KW-0812">Transmembrane</keyword>
<evidence type="ECO:0000256" key="3">
    <source>
        <dbReference type="ARBA" id="ARBA00022989"/>
    </source>
</evidence>
<keyword evidence="3 5" id="KW-1133">Transmembrane helix</keyword>
<dbReference type="STRING" id="1293890.TALK_19635"/>
<sequence length="58" mass="6134">MLGWAVFCLILALAAAVLGFGGLAGTFVGIAKILFFVFIVLFVISLLVNALRGRRPPV</sequence>
<reference evidence="6 7" key="1">
    <citation type="submission" date="2014-03" db="EMBL/GenBank/DDBJ databases">
        <title>The draft genome sequence of Thalassospira alkalitolerans JCM 18968.</title>
        <authorList>
            <person name="Lai Q."/>
            <person name="Shao Z."/>
        </authorList>
    </citation>
    <scope>NUCLEOTIDE SEQUENCE [LARGE SCALE GENOMIC DNA]</scope>
    <source>
        <strain evidence="6 7">JCM 18968</strain>
    </source>
</reference>
<protein>
    <recommendedName>
        <fullName evidence="5">UPF0391 membrane protein TALK_19635</fullName>
    </recommendedName>
</protein>
<dbReference type="RefSeq" id="WP_085620862.1">
    <property type="nucleotide sequence ID" value="NZ_CAXBPE010000008.1"/>
</dbReference>
<organism evidence="6 7">
    <name type="scientific">Thalassospira alkalitolerans</name>
    <dbReference type="NCBI Taxonomy" id="1293890"/>
    <lineage>
        <taxon>Bacteria</taxon>
        <taxon>Pseudomonadati</taxon>
        <taxon>Pseudomonadota</taxon>
        <taxon>Alphaproteobacteria</taxon>
        <taxon>Rhodospirillales</taxon>
        <taxon>Thalassospiraceae</taxon>
        <taxon>Thalassospira</taxon>
    </lineage>
</organism>
<keyword evidence="4 5" id="KW-0472">Membrane</keyword>
<dbReference type="EMBL" id="JFKB01000021">
    <property type="protein sequence ID" value="OSQ44064.1"/>
    <property type="molecule type" value="Genomic_DNA"/>
</dbReference>
<evidence type="ECO:0000256" key="1">
    <source>
        <dbReference type="ARBA" id="ARBA00022475"/>
    </source>
</evidence>
<dbReference type="NCBIfam" id="NF010228">
    <property type="entry name" value="PRK13682.1-3"/>
    <property type="match status" value="1"/>
</dbReference>
<dbReference type="HAMAP" id="MF_01361">
    <property type="entry name" value="UPF0391"/>
    <property type="match status" value="1"/>
</dbReference>
<feature type="transmembrane region" description="Helical" evidence="5">
    <location>
        <begin position="29"/>
        <end position="51"/>
    </location>
</feature>
<comment type="caution">
    <text evidence="6">The sequence shown here is derived from an EMBL/GenBank/DDBJ whole genome shotgun (WGS) entry which is preliminary data.</text>
</comment>
<proteinExistence type="inferred from homology"/>
<name>A0A1Y2L6M0_9PROT</name>
<dbReference type="InterPro" id="IPR009760">
    <property type="entry name" value="DUF1328"/>
</dbReference>
<dbReference type="PIRSF" id="PIRSF036466">
    <property type="entry name" value="UCP036466"/>
    <property type="match status" value="1"/>
</dbReference>
<keyword evidence="1 5" id="KW-1003">Cell membrane</keyword>
<dbReference type="GO" id="GO:0005886">
    <property type="term" value="C:plasma membrane"/>
    <property type="evidence" value="ECO:0007669"/>
    <property type="project" value="UniProtKB-SubCell"/>
</dbReference>
<dbReference type="AlphaFoldDB" id="A0A1Y2L6M0"/>
<evidence type="ECO:0000256" key="5">
    <source>
        <dbReference type="HAMAP-Rule" id="MF_01361"/>
    </source>
</evidence>
<comment type="subcellular location">
    <subcellularLocation>
        <location evidence="5">Cell membrane</location>
        <topology evidence="5">Single-pass membrane protein</topology>
    </subcellularLocation>
</comment>
<dbReference type="NCBIfam" id="NF010229">
    <property type="entry name" value="PRK13682.1-4"/>
    <property type="match status" value="1"/>
</dbReference>
<accession>A0A1Y2L6M0</accession>
<evidence type="ECO:0000313" key="6">
    <source>
        <dbReference type="EMBL" id="OSQ44064.1"/>
    </source>
</evidence>
<evidence type="ECO:0000256" key="4">
    <source>
        <dbReference type="ARBA" id="ARBA00023136"/>
    </source>
</evidence>
<evidence type="ECO:0000256" key="2">
    <source>
        <dbReference type="ARBA" id="ARBA00022692"/>
    </source>
</evidence>